<dbReference type="EMBL" id="MZMT01000053">
    <property type="protein sequence ID" value="PIO42472.1"/>
    <property type="molecule type" value="Genomic_DNA"/>
</dbReference>
<dbReference type="Gene3D" id="3.40.50.150">
    <property type="entry name" value="Vaccinia Virus protein VP39"/>
    <property type="match status" value="1"/>
</dbReference>
<dbReference type="Pfam" id="PF08241">
    <property type="entry name" value="Methyltransf_11"/>
    <property type="match status" value="1"/>
</dbReference>
<gene>
    <name evidence="2" type="ORF">B5P45_26045</name>
</gene>
<dbReference type="SUPFAM" id="SSF53335">
    <property type="entry name" value="S-adenosyl-L-methionine-dependent methyltransferases"/>
    <property type="match status" value="1"/>
</dbReference>
<feature type="domain" description="Methyltransferase type 11" evidence="1">
    <location>
        <begin position="72"/>
        <end position="163"/>
    </location>
</feature>
<organism evidence="2 3">
    <name type="scientific">Phyllobacterium zundukense</name>
    <dbReference type="NCBI Taxonomy" id="1867719"/>
    <lineage>
        <taxon>Bacteria</taxon>
        <taxon>Pseudomonadati</taxon>
        <taxon>Pseudomonadota</taxon>
        <taxon>Alphaproteobacteria</taxon>
        <taxon>Hyphomicrobiales</taxon>
        <taxon>Phyllobacteriaceae</taxon>
        <taxon>Phyllobacterium</taxon>
    </lineage>
</organism>
<evidence type="ECO:0000313" key="3">
    <source>
        <dbReference type="Proteomes" id="UP000232163"/>
    </source>
</evidence>
<dbReference type="GO" id="GO:0008757">
    <property type="term" value="F:S-adenosylmethionine-dependent methyltransferase activity"/>
    <property type="evidence" value="ECO:0007669"/>
    <property type="project" value="InterPro"/>
</dbReference>
<name>A0A2N9VSK4_9HYPH</name>
<dbReference type="Proteomes" id="UP000232163">
    <property type="component" value="Unassembled WGS sequence"/>
</dbReference>
<proteinExistence type="predicted"/>
<accession>A0A2N9VSK4</accession>
<keyword evidence="3" id="KW-1185">Reference proteome</keyword>
<comment type="caution">
    <text evidence="2">The sequence shown here is derived from an EMBL/GenBank/DDBJ whole genome shotgun (WGS) entry which is preliminary data.</text>
</comment>
<dbReference type="AlphaFoldDB" id="A0A2N9VSK4"/>
<dbReference type="PANTHER" id="PTHR43591:SF24">
    <property type="entry name" value="2-METHOXY-6-POLYPRENYL-1,4-BENZOQUINOL METHYLASE, MITOCHONDRIAL"/>
    <property type="match status" value="1"/>
</dbReference>
<dbReference type="CDD" id="cd02440">
    <property type="entry name" value="AdoMet_MTases"/>
    <property type="match status" value="1"/>
</dbReference>
<sequence length="293" mass="31635">MARIEHIRRRAAQGVVEAVMTEPEKGASFKELEQQGWTSKASGYAAWLGGITSGAADPLLDATHVTRGTRLLDVASGPGYGAARATARGATAIGIDFAPSMVEHARRHFPQTQFAEGDAENLAFDDGSFNAVICAFGLLHMAEPDRAIAEAFRVLGAGGHYAFTVWSTPDRHEFFELVLGAIREHGRLDVPLPPAPSLFRFSDPVESRKVLASTGFDAITVTEIPLVWRCASAQDAVEVIYKSTVRTAMLLEQQTAEERQRIHQAIMDGATRFRQGGGYAMAFPAVLVAGHKS</sequence>
<protein>
    <recommendedName>
        <fullName evidence="1">Methyltransferase type 11 domain-containing protein</fullName>
    </recommendedName>
</protein>
<evidence type="ECO:0000259" key="1">
    <source>
        <dbReference type="Pfam" id="PF08241"/>
    </source>
</evidence>
<reference evidence="3" key="1">
    <citation type="journal article" date="2017" name="Int J Environ Stud">
        <title>Does the Miocene-Pliocene relict legume Oxytropis triphylla form nitrogen-fixing nodules with a combination of bacterial strains?</title>
        <authorList>
            <person name="Safronova V."/>
            <person name="Belimov A."/>
            <person name="Sazanova A."/>
            <person name="Kuznetsova I."/>
            <person name="Popova J."/>
            <person name="Andronov E."/>
            <person name="Verkhozina A."/>
            <person name="Tikhonovich I."/>
        </authorList>
    </citation>
    <scope>NUCLEOTIDE SEQUENCE [LARGE SCALE GENOMIC DNA]</scope>
    <source>
        <strain evidence="3">Tri-38</strain>
    </source>
</reference>
<dbReference type="InterPro" id="IPR029063">
    <property type="entry name" value="SAM-dependent_MTases_sf"/>
</dbReference>
<dbReference type="InterPro" id="IPR013216">
    <property type="entry name" value="Methyltransf_11"/>
</dbReference>
<dbReference type="PANTHER" id="PTHR43591">
    <property type="entry name" value="METHYLTRANSFERASE"/>
    <property type="match status" value="1"/>
</dbReference>
<evidence type="ECO:0000313" key="2">
    <source>
        <dbReference type="EMBL" id="PIO42472.1"/>
    </source>
</evidence>